<proteinExistence type="inferred from homology"/>
<evidence type="ECO:0000256" key="8">
    <source>
        <dbReference type="PIRSR" id="PIRSR000232-1"/>
    </source>
</evidence>
<dbReference type="InterPro" id="IPR000415">
    <property type="entry name" value="Nitroreductase-like"/>
</dbReference>
<dbReference type="OrthoDB" id="9804207at2"/>
<dbReference type="Gene3D" id="3.40.109.10">
    <property type="entry name" value="NADH Oxidase"/>
    <property type="match status" value="1"/>
</dbReference>
<dbReference type="PANTHER" id="PTHR43821">
    <property type="entry name" value="NAD(P)H NITROREDUCTASE YDJA-RELATED"/>
    <property type="match status" value="1"/>
</dbReference>
<dbReference type="AlphaFoldDB" id="A0A5C6UQU6"/>
<evidence type="ECO:0000256" key="7">
    <source>
        <dbReference type="PIRNR" id="PIRNR000232"/>
    </source>
</evidence>
<name>A0A5C6UQU6_9FLAO</name>
<dbReference type="GO" id="GO:0016491">
    <property type="term" value="F:oxidoreductase activity"/>
    <property type="evidence" value="ECO:0007669"/>
    <property type="project" value="UniProtKB-UniRule"/>
</dbReference>
<feature type="binding site" description="in other chain" evidence="8">
    <location>
        <begin position="143"/>
        <end position="145"/>
    </location>
    <ligand>
        <name>FMN</name>
        <dbReference type="ChEBI" id="CHEBI:58210"/>
        <note>ligand shared between dimeric partners</note>
    </ligand>
</feature>
<dbReference type="RefSeq" id="WP_147015456.1">
    <property type="nucleotide sequence ID" value="NZ_VORB01000014.1"/>
</dbReference>
<comment type="caution">
    <text evidence="10">The sequence shown here is derived from an EMBL/GenBank/DDBJ whole genome shotgun (WGS) entry which is preliminary data.</text>
</comment>
<feature type="binding site" evidence="8">
    <location>
        <position position="46"/>
    </location>
    <ligand>
        <name>FMN</name>
        <dbReference type="ChEBI" id="CHEBI:58210"/>
        <note>ligand shared between dimeric partners</note>
    </ligand>
</feature>
<evidence type="ECO:0000256" key="6">
    <source>
        <dbReference type="ARBA" id="ARBA00023027"/>
    </source>
</evidence>
<evidence type="ECO:0000256" key="1">
    <source>
        <dbReference type="ARBA" id="ARBA00007118"/>
    </source>
</evidence>
<accession>A0A5C6UQU6</accession>
<dbReference type="SUPFAM" id="SSF55469">
    <property type="entry name" value="FMN-dependent nitroreductase-like"/>
    <property type="match status" value="1"/>
</dbReference>
<evidence type="ECO:0000256" key="4">
    <source>
        <dbReference type="ARBA" id="ARBA00022857"/>
    </source>
</evidence>
<feature type="domain" description="Nitroreductase" evidence="9">
    <location>
        <begin position="12"/>
        <end position="174"/>
    </location>
</feature>
<protein>
    <recommendedName>
        <fullName evidence="7">Putative NAD(P)H nitroreductase</fullName>
        <ecNumber evidence="7">1.-.-.-</ecNumber>
    </recommendedName>
</protein>
<feature type="binding site" description="in other chain" evidence="8">
    <location>
        <begin position="15"/>
        <end position="17"/>
    </location>
    <ligand>
        <name>FMN</name>
        <dbReference type="ChEBI" id="CHEBI:58210"/>
        <note>ligand shared between dimeric partners</note>
    </ligand>
</feature>
<dbReference type="EMBL" id="VORB01000014">
    <property type="protein sequence ID" value="TXC75577.1"/>
    <property type="molecule type" value="Genomic_DNA"/>
</dbReference>
<reference evidence="10 11" key="1">
    <citation type="submission" date="2019-08" db="EMBL/GenBank/DDBJ databases">
        <title>Genome of Luteibaculum oceani JCM 18817.</title>
        <authorList>
            <person name="Bowman J.P."/>
        </authorList>
    </citation>
    <scope>NUCLEOTIDE SEQUENCE [LARGE SCALE GENOMIC DNA]</scope>
    <source>
        <strain evidence="10 11">JCM 18817</strain>
    </source>
</reference>
<dbReference type="InterPro" id="IPR026021">
    <property type="entry name" value="YdjA-like"/>
</dbReference>
<evidence type="ECO:0000259" key="9">
    <source>
        <dbReference type="Pfam" id="PF00881"/>
    </source>
</evidence>
<dbReference type="Pfam" id="PF00881">
    <property type="entry name" value="Nitroreductase"/>
    <property type="match status" value="1"/>
</dbReference>
<keyword evidence="2 7" id="KW-0285">Flavoprotein</keyword>
<organism evidence="10 11">
    <name type="scientific">Luteibaculum oceani</name>
    <dbReference type="NCBI Taxonomy" id="1294296"/>
    <lineage>
        <taxon>Bacteria</taxon>
        <taxon>Pseudomonadati</taxon>
        <taxon>Bacteroidota</taxon>
        <taxon>Flavobacteriia</taxon>
        <taxon>Flavobacteriales</taxon>
        <taxon>Luteibaculaceae</taxon>
        <taxon>Luteibaculum</taxon>
    </lineage>
</organism>
<dbReference type="PIRSF" id="PIRSF000232">
    <property type="entry name" value="YdjA"/>
    <property type="match status" value="1"/>
</dbReference>
<dbReference type="EC" id="1.-.-.-" evidence="7"/>
<sequence>MRHNLSEIFEVIKDRRTIYPELYSTRKVHKEIIEKLLNAATWAPTHGKTQPWRFTVFQSEESRKELANFLVESYKHATPEEKRSEAKLLKMENRPMASTAVIGVCMERQESERIPEIEEIMAVACAVQNMQLMATAYGIGAFWSTPKFLLGDAGKQFFNLAEKDRCLGLIYLGYPKDEWPKGQRKPIEYLSTWK</sequence>
<comment type="cofactor">
    <cofactor evidence="8">
        <name>FMN</name>
        <dbReference type="ChEBI" id="CHEBI:58210"/>
    </cofactor>
    <text evidence="8">Binds 1 FMN per subunit.</text>
</comment>
<gene>
    <name evidence="10" type="ORF">FRX97_11940</name>
</gene>
<keyword evidence="6 7" id="KW-0520">NAD</keyword>
<dbReference type="InterPro" id="IPR052530">
    <property type="entry name" value="NAD(P)H_nitroreductase"/>
</dbReference>
<keyword evidence="5 7" id="KW-0560">Oxidoreductase</keyword>
<keyword evidence="11" id="KW-1185">Reference proteome</keyword>
<dbReference type="InterPro" id="IPR029479">
    <property type="entry name" value="Nitroreductase"/>
</dbReference>
<dbReference type="PANTHER" id="PTHR43821:SF1">
    <property type="entry name" value="NAD(P)H NITROREDUCTASE YDJA-RELATED"/>
    <property type="match status" value="1"/>
</dbReference>
<evidence type="ECO:0000313" key="10">
    <source>
        <dbReference type="EMBL" id="TXC75577.1"/>
    </source>
</evidence>
<evidence type="ECO:0000256" key="3">
    <source>
        <dbReference type="ARBA" id="ARBA00022643"/>
    </source>
</evidence>
<dbReference type="Proteomes" id="UP000321168">
    <property type="component" value="Unassembled WGS sequence"/>
</dbReference>
<dbReference type="CDD" id="cd02135">
    <property type="entry name" value="YdjA-like"/>
    <property type="match status" value="1"/>
</dbReference>
<evidence type="ECO:0000313" key="11">
    <source>
        <dbReference type="Proteomes" id="UP000321168"/>
    </source>
</evidence>
<comment type="similarity">
    <text evidence="1 7">Belongs to the nitroreductase family.</text>
</comment>
<evidence type="ECO:0000256" key="5">
    <source>
        <dbReference type="ARBA" id="ARBA00023002"/>
    </source>
</evidence>
<evidence type="ECO:0000256" key="2">
    <source>
        <dbReference type="ARBA" id="ARBA00022630"/>
    </source>
</evidence>
<keyword evidence="3 7" id="KW-0288">FMN</keyword>
<keyword evidence="4 7" id="KW-0521">NADP</keyword>